<dbReference type="Gene3D" id="2.30.110.20">
    <property type="entry name" value="Hcp1-like"/>
    <property type="match status" value="1"/>
</dbReference>
<dbReference type="RefSeq" id="WP_130557136.1">
    <property type="nucleotide sequence ID" value="NZ_AP028947.1"/>
</dbReference>
<sequence>MSVDMFLKIKGVDGESADSVHAKEIDIAAWSWGMSQSGTTHVGRGGGAGKVSVQDISFTKYIDKSTPNLIKACCNGKHFDEAILTVRKAGEKPLEYVVLTMKDVIISNVSQGGSGGEDRLTENVTLNFAEFSYVYVPQKKDGGPDGKVEATFNIATNSEK</sequence>
<proteinExistence type="predicted"/>
<protein>
    <submittedName>
        <fullName evidence="1">Type VI secretion system receptor/chaperone Hcp</fullName>
    </submittedName>
</protein>
<dbReference type="InterPro" id="IPR036624">
    <property type="entry name" value="Hcp1-lik_sf"/>
</dbReference>
<reference evidence="1 2" key="1">
    <citation type="submission" date="2023-10" db="EMBL/GenBank/DDBJ databases">
        <title>Complete Genome Sequence of Limnobacter thiooxidans CS-K2T, Isolated from freshwater lake sediments in Bavaria, Germany.</title>
        <authorList>
            <person name="Naruki M."/>
            <person name="Watanabe A."/>
            <person name="Warashina T."/>
            <person name="Morita T."/>
            <person name="Arakawa K."/>
        </authorList>
    </citation>
    <scope>NUCLEOTIDE SEQUENCE [LARGE SCALE GENOMIC DNA]</scope>
    <source>
        <strain evidence="1 2">CS-K2</strain>
    </source>
</reference>
<dbReference type="Pfam" id="PF05638">
    <property type="entry name" value="T6SS_HCP"/>
    <property type="match status" value="1"/>
</dbReference>
<keyword evidence="1" id="KW-0675">Receptor</keyword>
<evidence type="ECO:0000313" key="1">
    <source>
        <dbReference type="EMBL" id="BET24624.1"/>
    </source>
</evidence>
<dbReference type="InterPro" id="IPR008514">
    <property type="entry name" value="T6SS_Hcp"/>
</dbReference>
<evidence type="ECO:0000313" key="2">
    <source>
        <dbReference type="Proteomes" id="UP001329151"/>
    </source>
</evidence>
<gene>
    <name evidence="1" type="primary">hcp_1</name>
    <name evidence="1" type="ORF">RGQ30_01250</name>
</gene>
<dbReference type="SUPFAM" id="SSF141452">
    <property type="entry name" value="Hcp1-like"/>
    <property type="match status" value="1"/>
</dbReference>
<dbReference type="PANTHER" id="PTHR36152">
    <property type="entry name" value="CYTOPLASMIC PROTEIN-RELATED"/>
    <property type="match status" value="1"/>
</dbReference>
<organism evidence="1 2">
    <name type="scientific">Limnobacter thiooxidans</name>
    <dbReference type="NCBI Taxonomy" id="131080"/>
    <lineage>
        <taxon>Bacteria</taxon>
        <taxon>Pseudomonadati</taxon>
        <taxon>Pseudomonadota</taxon>
        <taxon>Betaproteobacteria</taxon>
        <taxon>Burkholderiales</taxon>
        <taxon>Burkholderiaceae</taxon>
        <taxon>Limnobacter</taxon>
    </lineage>
</organism>
<dbReference type="PANTHER" id="PTHR36152:SF5">
    <property type="entry name" value="PROTEIN HCP1"/>
    <property type="match status" value="1"/>
</dbReference>
<name>A0AA86J0X3_9BURK</name>
<keyword evidence="2" id="KW-1185">Reference proteome</keyword>
<accession>A0AA86J0X3</accession>
<dbReference type="InterPro" id="IPR053165">
    <property type="entry name" value="HSI-I_assembly_Hcp1"/>
</dbReference>
<dbReference type="AlphaFoldDB" id="A0AA86J0X3"/>
<dbReference type="Proteomes" id="UP001329151">
    <property type="component" value="Chromosome"/>
</dbReference>
<dbReference type="KEGG" id="lto:RGQ30_01250"/>
<dbReference type="EMBL" id="AP028947">
    <property type="protein sequence ID" value="BET24624.1"/>
    <property type="molecule type" value="Genomic_DNA"/>
</dbReference>